<dbReference type="InParanoid" id="A0A1J7IWV3"/>
<feature type="region of interest" description="Disordered" evidence="1">
    <location>
        <begin position="334"/>
        <end position="373"/>
    </location>
</feature>
<accession>A0A1J7IWV3</accession>
<protein>
    <submittedName>
        <fullName evidence="2">Arrestin</fullName>
    </submittedName>
</protein>
<dbReference type="STRING" id="1408157.A0A1J7IWV3"/>
<name>A0A1J7IWV3_9PEZI</name>
<proteinExistence type="predicted"/>
<evidence type="ECO:0000313" key="3">
    <source>
        <dbReference type="Proteomes" id="UP000182658"/>
    </source>
</evidence>
<dbReference type="InterPro" id="IPR039634">
    <property type="entry name" value="Bul1-like"/>
</dbReference>
<evidence type="ECO:0000313" key="2">
    <source>
        <dbReference type="EMBL" id="OIW32183.1"/>
    </source>
</evidence>
<dbReference type="EMBL" id="KV875095">
    <property type="protein sequence ID" value="OIW32183.1"/>
    <property type="molecule type" value="Genomic_DNA"/>
</dbReference>
<keyword evidence="3" id="KW-1185">Reference proteome</keyword>
<reference evidence="2 3" key="1">
    <citation type="submission" date="2016-10" db="EMBL/GenBank/DDBJ databases">
        <title>Draft genome sequence of Coniochaeta ligniaria NRRL30616, a lignocellulolytic fungus for bioabatement of inhibitors in plant biomass hydrolysates.</title>
        <authorList>
            <consortium name="DOE Joint Genome Institute"/>
            <person name="Jimenez D.J."/>
            <person name="Hector R.E."/>
            <person name="Riley R."/>
            <person name="Sun H."/>
            <person name="Grigoriev I.V."/>
            <person name="Van Elsas J.D."/>
            <person name="Nichols N.N."/>
        </authorList>
    </citation>
    <scope>NUCLEOTIDE SEQUENCE [LARGE SCALE GENOMIC DNA]</scope>
    <source>
        <strain evidence="2 3">NRRL 30616</strain>
    </source>
</reference>
<gene>
    <name evidence="2" type="ORF">CONLIGDRAFT_573054</name>
</gene>
<dbReference type="OrthoDB" id="2283785at2759"/>
<sequence>MSTASETSDLAAAYTRKIGFPKSTINVNLDNHFKHKVYTSSSPVSGNVTITTQRNIRFDSVQILLVGNSKTRVDGVNSPREVTHTFLKMTMPVPESCYPVPRILENGQTYTVPFNFVIPNYLTMHACNHHMLHDQLQDHHVLLPPSMGGWSKDDMAPEMAKVEYSVKARVFRQPDLGASKIKVMEGTQSFMVLPASAEQPPLNITACDKLYTLTKSKTLRKSLLSSKLGRITAEAIQPPAAGLRPDGHAISGTTAQVELKFDPASADIVPPKITGVAAKLVAHTYYSAGAIASFPNMADWSRQFGAEKRGAYQTSVSLPNVTLGKTRWAQHLSSDVRRDSGYMTDEPSSPGEDDGRRGSGSSRKLKGKPSSPIFHTTTLQIPIDLGSVLAKKIPIPTFHSCITSRVYALHLTVTLSSGSAVNTVTLDLPLQIAVEPDWSLGYPMEDLPSFETAVQEAEVDDMLRPRYIHVPNQQYIGTSSLPGYGDGITAH</sequence>
<dbReference type="PANTHER" id="PTHR31904:SF1">
    <property type="entry name" value="BYPASS OF STOP CODON PROTEIN 5-RELATED"/>
    <property type="match status" value="1"/>
</dbReference>
<organism evidence="2 3">
    <name type="scientific">Coniochaeta ligniaria NRRL 30616</name>
    <dbReference type="NCBI Taxonomy" id="1408157"/>
    <lineage>
        <taxon>Eukaryota</taxon>
        <taxon>Fungi</taxon>
        <taxon>Dikarya</taxon>
        <taxon>Ascomycota</taxon>
        <taxon>Pezizomycotina</taxon>
        <taxon>Sordariomycetes</taxon>
        <taxon>Sordariomycetidae</taxon>
        <taxon>Coniochaetales</taxon>
        <taxon>Coniochaetaceae</taxon>
        <taxon>Coniochaeta</taxon>
    </lineage>
</organism>
<evidence type="ECO:0000256" key="1">
    <source>
        <dbReference type="SAM" id="MobiDB-lite"/>
    </source>
</evidence>
<dbReference type="InterPro" id="IPR014752">
    <property type="entry name" value="Arrestin-like_C"/>
</dbReference>
<dbReference type="AlphaFoldDB" id="A0A1J7IWV3"/>
<dbReference type="PANTHER" id="PTHR31904">
    <property type="entry name" value="BYPASS OF STOP CODON PROTEIN 5-RELATED"/>
    <property type="match status" value="1"/>
</dbReference>
<dbReference type="Gene3D" id="2.60.40.640">
    <property type="match status" value="1"/>
</dbReference>
<dbReference type="Proteomes" id="UP000182658">
    <property type="component" value="Unassembled WGS sequence"/>
</dbReference>